<dbReference type="SUPFAM" id="SSF160246">
    <property type="entry name" value="EspE N-terminal domain-like"/>
    <property type="match status" value="1"/>
</dbReference>
<dbReference type="InterPro" id="IPR003593">
    <property type="entry name" value="AAA+_ATPase"/>
</dbReference>
<sequence>MLPKNILTKYLLDFANLSEKQIESYTKKAVLSEKNLEQYLLEEEIINESALYDWATKEIDVPLAEINTVDIPKETYELIPQPLAETHQIIAFQKTETEIHLAMGDPLDIQTIEFIGRKTGLTPKVFLIKPSVIKRALRIYQSSLEDTFKSINPQQKNANTELEKAAEELPIINIVKSILEHAVYEGASDIHIEPTEKEIIVRYRVDGILRNMMNLPTSVQRGIIARIKILANLKIDEHMVPQDGRFKIQLQDDKVSFRVSIMPVYDGEKIVMRLLQEGQKPLSLDELGFLAEPKRKLEQAIEKPHGMVLVTGPTGSGKTTTLYSLLGILNQPDVNICTIEDPIEYHVKGINQSQVNTRVGFTFAGGLRAFLRQDPDIIMVGEIRDKETAEIAIHASMTGHLVLSTLHTNDAPATLPRLLDMGIPPFLVAFTTNIIVAQRLVRKICDKCKQEFTLEKKAITQIEKMSDIKKIVALFKANNISLGLEEKKMENIVFYRGKGCRACGDTGYKGRIGIYEVLDIDKEMSDLINSNANAQQIRVQAEKQGMTTMLQDGIIKAKQGVTTIEEILRVTRE</sequence>
<proteinExistence type="inferred from homology"/>
<evidence type="ECO:0000313" key="6">
    <source>
        <dbReference type="Proteomes" id="UP000228568"/>
    </source>
</evidence>
<dbReference type="EMBL" id="PFPK01000040">
    <property type="protein sequence ID" value="PIZ94513.1"/>
    <property type="molecule type" value="Genomic_DNA"/>
</dbReference>
<dbReference type="FunFam" id="3.40.50.300:FF:000398">
    <property type="entry name" value="Type IV pilus assembly ATPase PilB"/>
    <property type="match status" value="1"/>
</dbReference>
<dbReference type="SMART" id="SM00382">
    <property type="entry name" value="AAA"/>
    <property type="match status" value="1"/>
</dbReference>
<dbReference type="Gene3D" id="3.30.300.160">
    <property type="entry name" value="Type II secretion system, protein E, N-terminal domain"/>
    <property type="match status" value="1"/>
</dbReference>
<dbReference type="InterPro" id="IPR001482">
    <property type="entry name" value="T2SS/T4SS_dom"/>
</dbReference>
<feature type="domain" description="Bacterial type II secretion system protein E" evidence="4">
    <location>
        <begin position="371"/>
        <end position="385"/>
    </location>
</feature>
<keyword evidence="3" id="KW-0067">ATP-binding</keyword>
<comment type="caution">
    <text evidence="5">The sequence shown here is derived from an EMBL/GenBank/DDBJ whole genome shotgun (WGS) entry which is preliminary data.</text>
</comment>
<dbReference type="PROSITE" id="PS00662">
    <property type="entry name" value="T2SP_E"/>
    <property type="match status" value="1"/>
</dbReference>
<dbReference type="GO" id="GO:0005886">
    <property type="term" value="C:plasma membrane"/>
    <property type="evidence" value="ECO:0007669"/>
    <property type="project" value="TreeGrafter"/>
</dbReference>
<dbReference type="InterPro" id="IPR007831">
    <property type="entry name" value="T2SS_GspE_N"/>
</dbReference>
<dbReference type="SUPFAM" id="SSF52540">
    <property type="entry name" value="P-loop containing nucleoside triphosphate hydrolases"/>
    <property type="match status" value="1"/>
</dbReference>
<dbReference type="Pfam" id="PF05157">
    <property type="entry name" value="MshEN"/>
    <property type="match status" value="1"/>
</dbReference>
<evidence type="ECO:0000256" key="3">
    <source>
        <dbReference type="ARBA" id="ARBA00022840"/>
    </source>
</evidence>
<evidence type="ECO:0000313" key="5">
    <source>
        <dbReference type="EMBL" id="PIZ94513.1"/>
    </source>
</evidence>
<evidence type="ECO:0000259" key="4">
    <source>
        <dbReference type="PROSITE" id="PS00662"/>
    </source>
</evidence>
<dbReference type="AlphaFoldDB" id="A0A2M7V796"/>
<dbReference type="GO" id="GO:0016887">
    <property type="term" value="F:ATP hydrolysis activity"/>
    <property type="evidence" value="ECO:0007669"/>
    <property type="project" value="TreeGrafter"/>
</dbReference>
<dbReference type="PANTHER" id="PTHR30258:SF1">
    <property type="entry name" value="PROTEIN TRANSPORT PROTEIN HOFB HOMOLOG"/>
    <property type="match status" value="1"/>
</dbReference>
<dbReference type="CDD" id="cd01129">
    <property type="entry name" value="PulE-GspE-like"/>
    <property type="match status" value="1"/>
</dbReference>
<dbReference type="InterPro" id="IPR027417">
    <property type="entry name" value="P-loop_NTPase"/>
</dbReference>
<dbReference type="Pfam" id="PF00437">
    <property type="entry name" value="T2SSE"/>
    <property type="match status" value="1"/>
</dbReference>
<dbReference type="Gene3D" id="3.30.450.90">
    <property type="match status" value="1"/>
</dbReference>
<dbReference type="Proteomes" id="UP000228568">
    <property type="component" value="Unassembled WGS sequence"/>
</dbReference>
<name>A0A2M7V796_9BACT</name>
<reference evidence="6" key="1">
    <citation type="submission" date="2017-09" db="EMBL/GenBank/DDBJ databases">
        <title>Depth-based differentiation of microbial function through sediment-hosted aquifers and enrichment of novel symbionts in the deep terrestrial subsurface.</title>
        <authorList>
            <person name="Probst A.J."/>
            <person name="Ladd B."/>
            <person name="Jarett J.K."/>
            <person name="Geller-Mcgrath D.E."/>
            <person name="Sieber C.M.K."/>
            <person name="Emerson J.B."/>
            <person name="Anantharaman K."/>
            <person name="Thomas B.C."/>
            <person name="Malmstrom R."/>
            <person name="Stieglmeier M."/>
            <person name="Klingl A."/>
            <person name="Woyke T."/>
            <person name="Ryan C.M."/>
            <person name="Banfield J.F."/>
        </authorList>
    </citation>
    <scope>NUCLEOTIDE SEQUENCE [LARGE SCALE GENOMIC DNA]</scope>
</reference>
<protein>
    <recommendedName>
        <fullName evidence="4">Bacterial type II secretion system protein E domain-containing protein</fullName>
    </recommendedName>
</protein>
<gene>
    <name evidence="5" type="ORF">COX81_03360</name>
</gene>
<comment type="similarity">
    <text evidence="1">Belongs to the GSP E family.</text>
</comment>
<dbReference type="Gene3D" id="3.40.50.300">
    <property type="entry name" value="P-loop containing nucleotide triphosphate hydrolases"/>
    <property type="match status" value="1"/>
</dbReference>
<dbReference type="InterPro" id="IPR037257">
    <property type="entry name" value="T2SS_E_N_sf"/>
</dbReference>
<accession>A0A2M7V796</accession>
<evidence type="ECO:0000256" key="1">
    <source>
        <dbReference type="ARBA" id="ARBA00006611"/>
    </source>
</evidence>
<evidence type="ECO:0000256" key="2">
    <source>
        <dbReference type="ARBA" id="ARBA00022741"/>
    </source>
</evidence>
<organism evidence="5 6">
    <name type="scientific">Candidatus Magasanikbacteria bacterium CG_4_10_14_0_2_um_filter_37_12</name>
    <dbReference type="NCBI Taxonomy" id="1974637"/>
    <lineage>
        <taxon>Bacteria</taxon>
        <taxon>Candidatus Magasanikiibacteriota</taxon>
    </lineage>
</organism>
<keyword evidence="2" id="KW-0547">Nucleotide-binding</keyword>
<dbReference type="PANTHER" id="PTHR30258">
    <property type="entry name" value="TYPE II SECRETION SYSTEM PROTEIN GSPE-RELATED"/>
    <property type="match status" value="1"/>
</dbReference>
<dbReference type="GO" id="GO:0005524">
    <property type="term" value="F:ATP binding"/>
    <property type="evidence" value="ECO:0007669"/>
    <property type="project" value="UniProtKB-KW"/>
</dbReference>